<dbReference type="AlphaFoldDB" id="A0AB39HNG9"/>
<comment type="similarity">
    <text evidence="1">Belongs to the metallo-dependent hydrolases superfamily. TatD-type hydrolase family.</text>
</comment>
<keyword evidence="3 5" id="KW-0378">Hydrolase</keyword>
<feature type="binding site" evidence="4">
    <location>
        <position position="11"/>
    </location>
    <ligand>
        <name>a divalent metal cation</name>
        <dbReference type="ChEBI" id="CHEBI:60240"/>
        <label>1</label>
    </ligand>
</feature>
<name>A0AB39HNG9_9BACI</name>
<protein>
    <submittedName>
        <fullName evidence="5">TatD family hydrolase</fullName>
    </submittedName>
</protein>
<reference evidence="5" key="1">
    <citation type="submission" date="2024-07" db="EMBL/GenBank/DDBJ databases">
        <title>Halotolerant mesophilic bacterium Ornithinibacillus sp. 4-3, sp. nov., isolated from soil.</title>
        <authorList>
            <person name="Sidarenka A.V."/>
            <person name="Guliayeva D.E."/>
            <person name="Leanovich S.I."/>
            <person name="Hileuskaya K.S."/>
            <person name="Akhremchuk A.E."/>
            <person name="Sikolenko M.A."/>
            <person name="Valentovich L.N."/>
        </authorList>
    </citation>
    <scope>NUCLEOTIDE SEQUENCE</scope>
    <source>
        <strain evidence="5">4-3</strain>
    </source>
</reference>
<gene>
    <name evidence="5" type="ORF">AB4Y30_13015</name>
</gene>
<dbReference type="EMBL" id="CP162599">
    <property type="protein sequence ID" value="XDK31943.1"/>
    <property type="molecule type" value="Genomic_DNA"/>
</dbReference>
<sequence>MQYKLIDSHIHFDQYSEAQQQYILSQLEKDQVEALIAVSTTLSSSEETLQLARKDNRIKPAFGYHPEQALPDELEIIKLLEFIQKHQDEMIAVGEVGLPYYSQMKKQITEVEGHIELLDNFVQQAAQLKKPIVLHAVYEDASIACDILEKYSHPYAHFHWFKGDKKVVARMISNKYMISITPDVLYESAIKELVKTYPLELIMVETDGPWPFTGPFEKEWTKPRMMHAIVEKISKIKEITLETAYTNIYKNTKQFYRL</sequence>
<feature type="binding site" evidence="4">
    <location>
        <position position="9"/>
    </location>
    <ligand>
        <name>a divalent metal cation</name>
        <dbReference type="ChEBI" id="CHEBI:60240"/>
        <label>1</label>
    </ligand>
</feature>
<dbReference type="CDD" id="cd01310">
    <property type="entry name" value="TatD_DNAse"/>
    <property type="match status" value="1"/>
</dbReference>
<feature type="binding site" evidence="4">
    <location>
        <position position="135"/>
    </location>
    <ligand>
        <name>a divalent metal cation</name>
        <dbReference type="ChEBI" id="CHEBI:60240"/>
        <label>2</label>
    </ligand>
</feature>
<feature type="binding site" evidence="4">
    <location>
        <position position="95"/>
    </location>
    <ligand>
        <name>a divalent metal cation</name>
        <dbReference type="ChEBI" id="CHEBI:60240"/>
        <label>1</label>
    </ligand>
</feature>
<dbReference type="SUPFAM" id="SSF51556">
    <property type="entry name" value="Metallo-dependent hydrolases"/>
    <property type="match status" value="1"/>
</dbReference>
<evidence type="ECO:0000313" key="5">
    <source>
        <dbReference type="EMBL" id="XDK31943.1"/>
    </source>
</evidence>
<dbReference type="RefSeq" id="WP_368652667.1">
    <property type="nucleotide sequence ID" value="NZ_CP162599.1"/>
</dbReference>
<dbReference type="Gene3D" id="3.20.20.140">
    <property type="entry name" value="Metal-dependent hydrolases"/>
    <property type="match status" value="1"/>
</dbReference>
<dbReference type="PANTHER" id="PTHR46317:SF1">
    <property type="entry name" value="HYDROLASE, TATD FAMILY"/>
    <property type="match status" value="1"/>
</dbReference>
<evidence type="ECO:0000256" key="2">
    <source>
        <dbReference type="ARBA" id="ARBA00022723"/>
    </source>
</evidence>
<dbReference type="InterPro" id="IPR018228">
    <property type="entry name" value="DNase_TatD-rel_CS"/>
</dbReference>
<keyword evidence="2 4" id="KW-0479">Metal-binding</keyword>
<feature type="binding site" evidence="4">
    <location>
        <position position="159"/>
    </location>
    <ligand>
        <name>a divalent metal cation</name>
        <dbReference type="ChEBI" id="CHEBI:60240"/>
        <label>2</label>
    </ligand>
</feature>
<evidence type="ECO:0000256" key="1">
    <source>
        <dbReference type="ARBA" id="ARBA00009275"/>
    </source>
</evidence>
<evidence type="ECO:0000256" key="4">
    <source>
        <dbReference type="PIRSR" id="PIRSR005902-1"/>
    </source>
</evidence>
<dbReference type="GO" id="GO:0046872">
    <property type="term" value="F:metal ion binding"/>
    <property type="evidence" value="ECO:0007669"/>
    <property type="project" value="UniProtKB-KW"/>
</dbReference>
<dbReference type="PROSITE" id="PS01137">
    <property type="entry name" value="TATD_1"/>
    <property type="match status" value="1"/>
</dbReference>
<accession>A0AB39HNG9</accession>
<evidence type="ECO:0000256" key="3">
    <source>
        <dbReference type="ARBA" id="ARBA00022801"/>
    </source>
</evidence>
<dbReference type="PANTHER" id="PTHR46317">
    <property type="entry name" value="HYDROLASE OF PHP SUPERFAMILY-RELATED PROTEIN"/>
    <property type="match status" value="1"/>
</dbReference>
<organism evidence="5">
    <name type="scientific">Ornithinibacillus sp. 4-3</name>
    <dbReference type="NCBI Taxonomy" id="3231488"/>
    <lineage>
        <taxon>Bacteria</taxon>
        <taxon>Bacillati</taxon>
        <taxon>Bacillota</taxon>
        <taxon>Bacilli</taxon>
        <taxon>Bacillales</taxon>
        <taxon>Bacillaceae</taxon>
        <taxon>Ornithinibacillus</taxon>
    </lineage>
</organism>
<feature type="binding site" evidence="4">
    <location>
        <position position="207"/>
    </location>
    <ligand>
        <name>a divalent metal cation</name>
        <dbReference type="ChEBI" id="CHEBI:60240"/>
        <label>1</label>
    </ligand>
</feature>
<proteinExistence type="inferred from homology"/>
<dbReference type="InterPro" id="IPR001130">
    <property type="entry name" value="TatD-like"/>
</dbReference>
<dbReference type="InterPro" id="IPR032466">
    <property type="entry name" value="Metal_Hydrolase"/>
</dbReference>
<dbReference type="PIRSF" id="PIRSF005902">
    <property type="entry name" value="DNase_TatD"/>
    <property type="match status" value="1"/>
</dbReference>
<dbReference type="GO" id="GO:0016788">
    <property type="term" value="F:hydrolase activity, acting on ester bonds"/>
    <property type="evidence" value="ECO:0007669"/>
    <property type="project" value="InterPro"/>
</dbReference>
<dbReference type="Pfam" id="PF01026">
    <property type="entry name" value="TatD_DNase"/>
    <property type="match status" value="1"/>
</dbReference>